<dbReference type="InterPro" id="IPR029058">
    <property type="entry name" value="AB_hydrolase_fold"/>
</dbReference>
<dbReference type="AlphaFoldDB" id="A0A1Z2XV95"/>
<sequence length="317" mass="35046">MSKSKKAVRAVCIVIIAIFALLLTTYINHQIQLNREAELRSPLGQMVEVDGHDMSVYVEGTGGTTLVFMSGGGTCSPILDFKSLYSLLSDRYQIAVVEKFGYGFSDVVDKDRGIDSILEDTRAALSASGLAAPYVLCPHSMSGLEALYWARKYPDEVSAIIGLDMAVPEYYDSMDINIPLMRIAGWAANMGVTRFIPGISDSDAIKHGALSEEEKEIYKAVFYSRTATATMINEMEGVKENADKVDSMGVPQLPILLFVSDGSGGTGFDKDTWRRIPIEYISQVDEGEYIELDCPHYVHDYEYKAISENILSFLLKH</sequence>
<gene>
    <name evidence="3" type="ORF">ADH66_17910</name>
    <name evidence="4" type="ORF">I5Q82_08320</name>
</gene>
<keyword evidence="1" id="KW-0812">Transmembrane</keyword>
<keyword evidence="4" id="KW-0378">Hydrolase</keyword>
<feature type="transmembrane region" description="Helical" evidence="1">
    <location>
        <begin position="7"/>
        <end position="27"/>
    </location>
</feature>
<reference evidence="4 6" key="3">
    <citation type="submission" date="2020-11" db="EMBL/GenBank/DDBJ databases">
        <title>Closed and high quality bacterial genomes of the OMM12 community.</title>
        <authorList>
            <person name="Marbouty M."/>
            <person name="Lamy-Besnier Q."/>
            <person name="Debarbieux L."/>
            <person name="Koszul R."/>
        </authorList>
    </citation>
    <scope>NUCLEOTIDE SEQUENCE [LARGE SCALE GENOMIC DNA]</scope>
    <source>
        <strain evidence="4 6">KB18</strain>
    </source>
</reference>
<evidence type="ECO:0000259" key="2">
    <source>
        <dbReference type="Pfam" id="PF00561"/>
    </source>
</evidence>
<dbReference type="Pfam" id="PF00561">
    <property type="entry name" value="Abhydrolase_1"/>
    <property type="match status" value="1"/>
</dbReference>
<protein>
    <submittedName>
        <fullName evidence="4">Alpha/beta hydrolase</fullName>
    </submittedName>
</protein>
<evidence type="ECO:0000313" key="3">
    <source>
        <dbReference type="EMBL" id="ASB42363.1"/>
    </source>
</evidence>
<organism evidence="4 6">
    <name type="scientific">Acutalibacter muris</name>
    <dbReference type="NCBI Taxonomy" id="1796620"/>
    <lineage>
        <taxon>Bacteria</taxon>
        <taxon>Bacillati</taxon>
        <taxon>Bacillota</taxon>
        <taxon>Clostridia</taxon>
        <taxon>Eubacteriales</taxon>
        <taxon>Acutalibacteraceae</taxon>
        <taxon>Acutalibacter</taxon>
    </lineage>
</organism>
<accession>A0A1Z2XV95</accession>
<dbReference type="KEGG" id="amur:ADH66_17910"/>
<reference evidence="5" key="2">
    <citation type="submission" date="2017-05" db="EMBL/GenBank/DDBJ databases">
        <title>Improved OligoMM genomes.</title>
        <authorList>
            <person name="Garzetti D."/>
        </authorList>
    </citation>
    <scope>NUCLEOTIDE SEQUENCE [LARGE SCALE GENOMIC DNA]</scope>
    <source>
        <strain evidence="5">KB18</strain>
    </source>
</reference>
<keyword evidence="1" id="KW-1133">Transmembrane helix</keyword>
<dbReference type="SUPFAM" id="SSF53474">
    <property type="entry name" value="alpha/beta-Hydrolases"/>
    <property type="match status" value="1"/>
</dbReference>
<dbReference type="RefSeq" id="WP_066537978.1">
    <property type="nucleotide sequence ID" value="NZ_CP021422.1"/>
</dbReference>
<evidence type="ECO:0000256" key="1">
    <source>
        <dbReference type="SAM" id="Phobius"/>
    </source>
</evidence>
<dbReference type="Proteomes" id="UP000196710">
    <property type="component" value="Chromosome"/>
</dbReference>
<name>A0A1Z2XV95_9FIRM</name>
<dbReference type="GO" id="GO:0016787">
    <property type="term" value="F:hydrolase activity"/>
    <property type="evidence" value="ECO:0007669"/>
    <property type="project" value="UniProtKB-KW"/>
</dbReference>
<proteinExistence type="predicted"/>
<reference evidence="3" key="1">
    <citation type="journal article" date="2017" name="Genome Announc.">
        <title>High-Quality Whole-Genome Sequences of the Oligo-Mouse-Microbiota Bacterial Community.</title>
        <authorList>
            <person name="Garzetti D."/>
            <person name="Brugiroux S."/>
            <person name="Bunk B."/>
            <person name="Pukall R."/>
            <person name="McCoy K.D."/>
            <person name="Macpherson A.J."/>
            <person name="Stecher B."/>
        </authorList>
    </citation>
    <scope>NUCLEOTIDE SEQUENCE</scope>
    <source>
        <strain evidence="3">KB18</strain>
    </source>
</reference>
<dbReference type="Proteomes" id="UP000596035">
    <property type="component" value="Chromosome"/>
</dbReference>
<keyword evidence="1" id="KW-0472">Membrane</keyword>
<evidence type="ECO:0000313" key="4">
    <source>
        <dbReference type="EMBL" id="QQR31646.1"/>
    </source>
</evidence>
<dbReference type="EMBL" id="CP021422">
    <property type="protein sequence ID" value="ASB42363.1"/>
    <property type="molecule type" value="Genomic_DNA"/>
</dbReference>
<dbReference type="InterPro" id="IPR000073">
    <property type="entry name" value="AB_hydrolase_1"/>
</dbReference>
<dbReference type="Gene3D" id="3.40.50.1820">
    <property type="entry name" value="alpha/beta hydrolase"/>
    <property type="match status" value="1"/>
</dbReference>
<evidence type="ECO:0000313" key="6">
    <source>
        <dbReference type="Proteomes" id="UP000596035"/>
    </source>
</evidence>
<dbReference type="EMBL" id="CP065321">
    <property type="protein sequence ID" value="QQR31646.1"/>
    <property type="molecule type" value="Genomic_DNA"/>
</dbReference>
<feature type="domain" description="AB hydrolase-1" evidence="2">
    <location>
        <begin position="65"/>
        <end position="165"/>
    </location>
</feature>
<evidence type="ECO:0000313" key="5">
    <source>
        <dbReference type="Proteomes" id="UP000196710"/>
    </source>
</evidence>
<keyword evidence="5" id="KW-1185">Reference proteome</keyword>